<name>A0ACD5FQ33_STAHY</name>
<dbReference type="Proteomes" id="UP001234913">
    <property type="component" value="Chromosome"/>
</dbReference>
<organism evidence="1 2">
    <name type="scientific">Staphylococcus hyicus</name>
    <dbReference type="NCBI Taxonomy" id="1284"/>
    <lineage>
        <taxon>Bacteria</taxon>
        <taxon>Bacillati</taxon>
        <taxon>Bacillota</taxon>
        <taxon>Bacilli</taxon>
        <taxon>Bacillales</taxon>
        <taxon>Staphylococcaceae</taxon>
        <taxon>Staphylococcus</taxon>
    </lineage>
</organism>
<proteinExistence type="predicted"/>
<evidence type="ECO:0000313" key="2">
    <source>
        <dbReference type="Proteomes" id="UP001234913"/>
    </source>
</evidence>
<reference evidence="1" key="1">
    <citation type="submission" date="2024-09" db="EMBL/GenBank/DDBJ databases">
        <authorList>
            <person name="Gagne-Thivierge C."/>
        </authorList>
    </citation>
    <scope>NUCLEOTIDE SEQUENCE</scope>
    <source>
        <strain evidence="1">SC310</strain>
    </source>
</reference>
<evidence type="ECO:0000313" key="1">
    <source>
        <dbReference type="EMBL" id="XKR70214.1"/>
    </source>
</evidence>
<gene>
    <name evidence="1" type="ORF">QUC96_005165</name>
</gene>
<accession>A0ACD5FQ33</accession>
<dbReference type="EMBL" id="CP171742">
    <property type="protein sequence ID" value="XKR70214.1"/>
    <property type="molecule type" value="Genomic_DNA"/>
</dbReference>
<sequence>MKQFYKMCAYVAGFIGVAVMWCVAILTVQQYRVDDHMSKDNNAS</sequence>
<keyword evidence="2" id="KW-1185">Reference proteome</keyword>
<protein>
    <submittedName>
        <fullName evidence="1">Uncharacterized protein</fullName>
    </submittedName>
</protein>